<proteinExistence type="predicted"/>
<keyword evidence="1" id="KW-0472">Membrane</keyword>
<protein>
    <recommendedName>
        <fullName evidence="4">PepSY domain-containing protein</fullName>
    </recommendedName>
</protein>
<keyword evidence="1" id="KW-0812">Transmembrane</keyword>
<gene>
    <name evidence="2" type="ORF">WKV53_25640</name>
</gene>
<feature type="transmembrane region" description="Helical" evidence="1">
    <location>
        <begin position="102"/>
        <end position="124"/>
    </location>
</feature>
<dbReference type="EMBL" id="JBBUKT010000014">
    <property type="protein sequence ID" value="MEK7953925.1"/>
    <property type="molecule type" value="Genomic_DNA"/>
</dbReference>
<evidence type="ECO:0000313" key="3">
    <source>
        <dbReference type="Proteomes" id="UP001371305"/>
    </source>
</evidence>
<dbReference type="RefSeq" id="WP_341407693.1">
    <property type="nucleotide sequence ID" value="NZ_JBBUKT010000014.1"/>
</dbReference>
<organism evidence="2 3">
    <name type="scientific">Luteolibacter soli</name>
    <dbReference type="NCBI Taxonomy" id="3135280"/>
    <lineage>
        <taxon>Bacteria</taxon>
        <taxon>Pseudomonadati</taxon>
        <taxon>Verrucomicrobiota</taxon>
        <taxon>Verrucomicrobiia</taxon>
        <taxon>Verrucomicrobiales</taxon>
        <taxon>Verrucomicrobiaceae</taxon>
        <taxon>Luteolibacter</taxon>
    </lineage>
</organism>
<keyword evidence="3" id="KW-1185">Reference proteome</keyword>
<accession>A0ABU9B4Y6</accession>
<sequence>MCPWHRSRLFWLGLPALAFLLWLGIVQPVTSFTLNWTDHRLSLGTRDGRFTSILETGRGGFAIAGQTGTAQGISGKRFFPSAFKHSVFNLSSAPGPYRLTTLFIAAWFVALLYLILWSALLLVWQRHKARLLESTSNSP</sequence>
<name>A0ABU9B4Y6_9BACT</name>
<reference evidence="2 3" key="1">
    <citation type="submission" date="2024-04" db="EMBL/GenBank/DDBJ databases">
        <title>Luteolibacter sp. isolated from soil.</title>
        <authorList>
            <person name="An J."/>
        </authorList>
    </citation>
    <scope>NUCLEOTIDE SEQUENCE [LARGE SCALE GENOMIC DNA]</scope>
    <source>
        <strain evidence="2 3">Y139</strain>
    </source>
</reference>
<keyword evidence="1" id="KW-1133">Transmembrane helix</keyword>
<evidence type="ECO:0000256" key="1">
    <source>
        <dbReference type="SAM" id="Phobius"/>
    </source>
</evidence>
<evidence type="ECO:0008006" key="4">
    <source>
        <dbReference type="Google" id="ProtNLM"/>
    </source>
</evidence>
<evidence type="ECO:0000313" key="2">
    <source>
        <dbReference type="EMBL" id="MEK7953925.1"/>
    </source>
</evidence>
<comment type="caution">
    <text evidence="2">The sequence shown here is derived from an EMBL/GenBank/DDBJ whole genome shotgun (WGS) entry which is preliminary data.</text>
</comment>
<dbReference type="Proteomes" id="UP001371305">
    <property type="component" value="Unassembled WGS sequence"/>
</dbReference>